<dbReference type="Proteomes" id="UP000184206">
    <property type="component" value="Unassembled WGS sequence"/>
</dbReference>
<reference evidence="4 5" key="1">
    <citation type="submission" date="2016-11" db="EMBL/GenBank/DDBJ databases">
        <authorList>
            <person name="Jaros S."/>
            <person name="Januszkiewicz K."/>
            <person name="Wedrychowicz H."/>
        </authorList>
    </citation>
    <scope>NUCLEOTIDE SEQUENCE [LARGE SCALE GENOMIC DNA]</scope>
    <source>
        <strain evidence="4 5">DSM 16010</strain>
    </source>
</reference>
<dbReference type="CDD" id="cd00564">
    <property type="entry name" value="TMP_TenI"/>
    <property type="match status" value="1"/>
</dbReference>
<dbReference type="PANTHER" id="PTHR20857">
    <property type="entry name" value="THIAMINE-PHOSPHATE PYROPHOSPHORYLASE"/>
    <property type="match status" value="1"/>
</dbReference>
<comment type="pathway">
    <text evidence="1">Cofactor biosynthesis; thiamine diphosphate biosynthesis.</text>
</comment>
<protein>
    <submittedName>
        <fullName evidence="4">Thiazole tautomerase (Transcriptional regulator TenI)</fullName>
    </submittedName>
</protein>
<organism evidence="4 5">
    <name type="scientific">Lacicoccus alkaliphilus DSM 16010</name>
    <dbReference type="NCBI Taxonomy" id="1123231"/>
    <lineage>
        <taxon>Bacteria</taxon>
        <taxon>Bacillati</taxon>
        <taxon>Bacillota</taxon>
        <taxon>Bacilli</taxon>
        <taxon>Bacillales</taxon>
        <taxon>Salinicoccaceae</taxon>
        <taxon>Lacicoccus</taxon>
    </lineage>
</organism>
<dbReference type="STRING" id="1123231.SAMN02745189_02160"/>
<sequence>MFIAITRYRTPASKDIRQILNIASHIDHLLIRTPMPPEETSSFLDALISAGFPREKIIIHSDIGLLEAFDLPAIHFREYDEDAFEYKRRAPGISVSMSTHSARSIESARAAGLDFVLFGHIFESASKQGLPPRSGQEIMDALAADIPVVALGGINARTVQKLPKGFSGIAAISYFMDADPSEIKALGKEWELLNLM</sequence>
<keyword evidence="5" id="KW-1185">Reference proteome</keyword>
<dbReference type="RefSeq" id="WP_072710583.1">
    <property type="nucleotide sequence ID" value="NZ_FRCF01000011.1"/>
</dbReference>
<dbReference type="GO" id="GO:0009228">
    <property type="term" value="P:thiamine biosynthetic process"/>
    <property type="evidence" value="ECO:0007669"/>
    <property type="project" value="UniProtKB-KW"/>
</dbReference>
<dbReference type="InterPro" id="IPR036206">
    <property type="entry name" value="ThiamineP_synth_sf"/>
</dbReference>
<evidence type="ECO:0000259" key="3">
    <source>
        <dbReference type="Pfam" id="PF02581"/>
    </source>
</evidence>
<evidence type="ECO:0000256" key="1">
    <source>
        <dbReference type="ARBA" id="ARBA00004948"/>
    </source>
</evidence>
<dbReference type="SUPFAM" id="SSF51391">
    <property type="entry name" value="Thiamin phosphate synthase"/>
    <property type="match status" value="1"/>
</dbReference>
<feature type="domain" description="Thiamine phosphate synthase/TenI" evidence="3">
    <location>
        <begin position="56"/>
        <end position="173"/>
    </location>
</feature>
<dbReference type="PANTHER" id="PTHR20857:SF22">
    <property type="entry name" value="THIAZOLE TAUTOMERASE"/>
    <property type="match status" value="1"/>
</dbReference>
<evidence type="ECO:0000313" key="5">
    <source>
        <dbReference type="Proteomes" id="UP000184206"/>
    </source>
</evidence>
<keyword evidence="2" id="KW-0784">Thiamine biosynthesis</keyword>
<dbReference type="GO" id="GO:0005737">
    <property type="term" value="C:cytoplasm"/>
    <property type="evidence" value="ECO:0007669"/>
    <property type="project" value="TreeGrafter"/>
</dbReference>
<dbReference type="Pfam" id="PF02581">
    <property type="entry name" value="TMP-TENI"/>
    <property type="match status" value="1"/>
</dbReference>
<dbReference type="GO" id="GO:0004789">
    <property type="term" value="F:thiamine-phosphate diphosphorylase activity"/>
    <property type="evidence" value="ECO:0007669"/>
    <property type="project" value="TreeGrafter"/>
</dbReference>
<name>A0A1M7IV94_9BACL</name>
<proteinExistence type="predicted"/>
<accession>A0A1M7IV94</accession>
<dbReference type="OrthoDB" id="9815348at2"/>
<dbReference type="EMBL" id="FRCF01000011">
    <property type="protein sequence ID" value="SHM44267.1"/>
    <property type="molecule type" value="Genomic_DNA"/>
</dbReference>
<dbReference type="Gene3D" id="3.20.20.70">
    <property type="entry name" value="Aldolase class I"/>
    <property type="match status" value="1"/>
</dbReference>
<evidence type="ECO:0000313" key="4">
    <source>
        <dbReference type="EMBL" id="SHM44267.1"/>
    </source>
</evidence>
<dbReference type="AlphaFoldDB" id="A0A1M7IV94"/>
<dbReference type="InterPro" id="IPR013785">
    <property type="entry name" value="Aldolase_TIM"/>
</dbReference>
<evidence type="ECO:0000256" key="2">
    <source>
        <dbReference type="ARBA" id="ARBA00022977"/>
    </source>
</evidence>
<dbReference type="InterPro" id="IPR022998">
    <property type="entry name" value="ThiamineP_synth_TenI"/>
</dbReference>
<gene>
    <name evidence="4" type="ORF">SAMN02745189_02160</name>
</gene>